<feature type="domain" description="VWFA" evidence="2">
    <location>
        <begin position="356"/>
        <end position="547"/>
    </location>
</feature>
<accession>A0ABW2CAQ8</accession>
<comment type="caution">
    <text evidence="3">The sequence shown here is derived from an EMBL/GenBank/DDBJ whole genome shotgun (WGS) entry which is preliminary data.</text>
</comment>
<keyword evidence="1" id="KW-1133">Transmembrane helix</keyword>
<dbReference type="RefSeq" id="WP_345406142.1">
    <property type="nucleotide sequence ID" value="NZ_BAABLA010000122.1"/>
</dbReference>
<dbReference type="Proteomes" id="UP001596337">
    <property type="component" value="Unassembled WGS sequence"/>
</dbReference>
<keyword evidence="1" id="KW-0812">Transmembrane</keyword>
<dbReference type="PROSITE" id="PS50234">
    <property type="entry name" value="VWFA"/>
    <property type="match status" value="1"/>
</dbReference>
<dbReference type="EMBL" id="JBHSXX010000001">
    <property type="protein sequence ID" value="MFC6871154.1"/>
    <property type="molecule type" value="Genomic_DNA"/>
</dbReference>
<evidence type="ECO:0000313" key="3">
    <source>
        <dbReference type="EMBL" id="MFC6871154.1"/>
    </source>
</evidence>
<proteinExistence type="predicted"/>
<dbReference type="Pfam" id="PF13531">
    <property type="entry name" value="SBP_bac_11"/>
    <property type="match status" value="1"/>
</dbReference>
<name>A0ABW2CAQ8_9PSEU</name>
<protein>
    <submittedName>
        <fullName evidence="3">Substrate-binding and VWA domain-containing protein</fullName>
    </submittedName>
</protein>
<keyword evidence="1" id="KW-0472">Membrane</keyword>
<dbReference type="SMART" id="SM00327">
    <property type="entry name" value="VWA"/>
    <property type="match status" value="1"/>
</dbReference>
<evidence type="ECO:0000313" key="4">
    <source>
        <dbReference type="Proteomes" id="UP001596337"/>
    </source>
</evidence>
<evidence type="ECO:0000256" key="1">
    <source>
        <dbReference type="SAM" id="Phobius"/>
    </source>
</evidence>
<sequence length="554" mass="59035">MAGRHSKAAADARAPKRKGLFTFAGAFVVTTLVAVLAVRWITQAAESCGEETAFTVDADPSIAPALTEFAAEELPKLQGPARCVRPTIRAVESHKVAGKVRDKAERPDVWIPDSTLWLRRANAKTAAVPSDGTSIASSPIVLASTENAASEAGWPERNPTWSELLSGTGIAGTAEPSQDTTAVLALMGIEKLAWNETERTKAMQLLTKNTFAAKDEPYDHLPDGGADPIVASFPSSEQAVFHHNESTEAGSGTTGSVVAAYPEVPTAWLDYPLVVLEGTGAKQREAALAFQRALNKKAARTVLAEHGFRGSDHRLTGPGAADKRISADAGSPMDAPGAKAATKVLQKWATLSSAARLLVALDVSGSMEKMVPGTPLTRMQVAENVLSEAMRLLRPNTELTLWEFSTERDGELPYREVAPWKPASQHIADGLPDKVDDLTSGPEGNTGLYDTTLAAVKEARRGWDPAMLNLVLVVTDGANYYENGLTREKLLAKLGKVVDRNKPTPVIFVGLGTEIDGSELQDIADATGGQVHVSEDIKQARELFYTVLKNMSGG</sequence>
<reference evidence="4" key="1">
    <citation type="journal article" date="2019" name="Int. J. Syst. Evol. Microbiol.">
        <title>The Global Catalogue of Microorganisms (GCM) 10K type strain sequencing project: providing services to taxonomists for standard genome sequencing and annotation.</title>
        <authorList>
            <consortium name="The Broad Institute Genomics Platform"/>
            <consortium name="The Broad Institute Genome Sequencing Center for Infectious Disease"/>
            <person name="Wu L."/>
            <person name="Ma J."/>
        </authorList>
    </citation>
    <scope>NUCLEOTIDE SEQUENCE [LARGE SCALE GENOMIC DNA]</scope>
    <source>
        <strain evidence="4">KCTC 32255</strain>
    </source>
</reference>
<dbReference type="InterPro" id="IPR036465">
    <property type="entry name" value="vWFA_dom_sf"/>
</dbReference>
<gene>
    <name evidence="3" type="ORF">ACFQGD_28930</name>
</gene>
<feature type="transmembrane region" description="Helical" evidence="1">
    <location>
        <begin position="20"/>
        <end position="41"/>
    </location>
</feature>
<evidence type="ECO:0000259" key="2">
    <source>
        <dbReference type="PROSITE" id="PS50234"/>
    </source>
</evidence>
<dbReference type="Gene3D" id="3.40.50.410">
    <property type="entry name" value="von Willebrand factor, type A domain"/>
    <property type="match status" value="1"/>
</dbReference>
<organism evidence="3 4">
    <name type="scientific">Haloechinothrix salitolerans</name>
    <dbReference type="NCBI Taxonomy" id="926830"/>
    <lineage>
        <taxon>Bacteria</taxon>
        <taxon>Bacillati</taxon>
        <taxon>Actinomycetota</taxon>
        <taxon>Actinomycetes</taxon>
        <taxon>Pseudonocardiales</taxon>
        <taxon>Pseudonocardiaceae</taxon>
        <taxon>Haloechinothrix</taxon>
    </lineage>
</organism>
<dbReference type="SUPFAM" id="SSF53850">
    <property type="entry name" value="Periplasmic binding protein-like II"/>
    <property type="match status" value="1"/>
</dbReference>
<dbReference type="SUPFAM" id="SSF53300">
    <property type="entry name" value="vWA-like"/>
    <property type="match status" value="1"/>
</dbReference>
<keyword evidence="4" id="KW-1185">Reference proteome</keyword>
<dbReference type="InterPro" id="IPR002035">
    <property type="entry name" value="VWF_A"/>
</dbReference>